<protein>
    <submittedName>
        <fullName evidence="1">Uncharacterized protein</fullName>
    </submittedName>
</protein>
<reference evidence="1" key="1">
    <citation type="submission" date="2023-01" db="EMBL/GenBank/DDBJ databases">
        <authorList>
            <person name="Van Ghelder C."/>
            <person name="Rancurel C."/>
        </authorList>
    </citation>
    <scope>NUCLEOTIDE SEQUENCE</scope>
    <source>
        <strain evidence="1">CNCM I-4278</strain>
    </source>
</reference>
<dbReference type="EMBL" id="CAOQHR010000008">
    <property type="protein sequence ID" value="CAI6338150.1"/>
    <property type="molecule type" value="Genomic_DNA"/>
</dbReference>
<dbReference type="OrthoDB" id="3807107at2759"/>
<gene>
    <name evidence="1" type="ORF">PDIGIT_LOCUS11275</name>
</gene>
<organism evidence="1 2">
    <name type="scientific">Periconia digitata</name>
    <dbReference type="NCBI Taxonomy" id="1303443"/>
    <lineage>
        <taxon>Eukaryota</taxon>
        <taxon>Fungi</taxon>
        <taxon>Dikarya</taxon>
        <taxon>Ascomycota</taxon>
        <taxon>Pezizomycotina</taxon>
        <taxon>Dothideomycetes</taxon>
        <taxon>Pleosporomycetidae</taxon>
        <taxon>Pleosporales</taxon>
        <taxon>Massarineae</taxon>
        <taxon>Periconiaceae</taxon>
        <taxon>Periconia</taxon>
    </lineage>
</organism>
<dbReference type="Proteomes" id="UP001152607">
    <property type="component" value="Unassembled WGS sequence"/>
</dbReference>
<keyword evidence="2" id="KW-1185">Reference proteome</keyword>
<dbReference type="AlphaFoldDB" id="A0A9W4XRN0"/>
<accession>A0A9W4XRN0</accession>
<evidence type="ECO:0000313" key="2">
    <source>
        <dbReference type="Proteomes" id="UP001152607"/>
    </source>
</evidence>
<name>A0A9W4XRN0_9PLEO</name>
<comment type="caution">
    <text evidence="1">The sequence shown here is derived from an EMBL/GenBank/DDBJ whole genome shotgun (WGS) entry which is preliminary data.</text>
</comment>
<proteinExistence type="predicted"/>
<evidence type="ECO:0000313" key="1">
    <source>
        <dbReference type="EMBL" id="CAI6338150.1"/>
    </source>
</evidence>
<sequence>MTMTQSPFQARVRQLAARFDSSPHKPILSDTELLELCHSIQIHDKIAVETARSEPRLYRLVVLCNMCDSITFTQNRIYFERGPAYFSCPASRGLPGENQTLAEVEAKDIAEPAVFCGS</sequence>